<feature type="transmembrane region" description="Helical" evidence="9">
    <location>
        <begin position="250"/>
        <end position="271"/>
    </location>
</feature>
<evidence type="ECO:0000256" key="7">
    <source>
        <dbReference type="ARBA" id="ARBA00023136"/>
    </source>
</evidence>
<evidence type="ECO:0000259" key="10">
    <source>
        <dbReference type="PROSITE" id="PS50850"/>
    </source>
</evidence>
<feature type="region of interest" description="Disordered" evidence="8">
    <location>
        <begin position="1"/>
        <end position="32"/>
    </location>
</feature>
<dbReference type="InterPro" id="IPR001958">
    <property type="entry name" value="Tet-R_TetA/multi-R_MdtG-like"/>
</dbReference>
<dbReference type="EMBL" id="WNWM01000002">
    <property type="protein sequence ID" value="MUI11129.1"/>
    <property type="molecule type" value="Genomic_DNA"/>
</dbReference>
<dbReference type="GO" id="GO:0016020">
    <property type="term" value="C:membrane"/>
    <property type="evidence" value="ECO:0007669"/>
    <property type="project" value="UniProtKB-SubCell"/>
</dbReference>
<dbReference type="InterPro" id="IPR011701">
    <property type="entry name" value="MFS"/>
</dbReference>
<gene>
    <name evidence="11" type="ORF">GJV26_01270</name>
</gene>
<organism evidence="11 12">
    <name type="scientific">Pseudoduganella dura</name>
    <dbReference type="NCBI Taxonomy" id="321982"/>
    <lineage>
        <taxon>Bacteria</taxon>
        <taxon>Pseudomonadati</taxon>
        <taxon>Pseudomonadota</taxon>
        <taxon>Betaproteobacteria</taxon>
        <taxon>Burkholderiales</taxon>
        <taxon>Oxalobacteraceae</taxon>
        <taxon>Telluria group</taxon>
        <taxon>Pseudoduganella</taxon>
    </lineage>
</organism>
<keyword evidence="7 9" id="KW-0472">Membrane</keyword>
<feature type="transmembrane region" description="Helical" evidence="9">
    <location>
        <begin position="42"/>
        <end position="65"/>
    </location>
</feature>
<keyword evidence="4" id="KW-0813">Transport</keyword>
<feature type="transmembrane region" description="Helical" evidence="9">
    <location>
        <begin position="371"/>
        <end position="395"/>
    </location>
</feature>
<evidence type="ECO:0000256" key="5">
    <source>
        <dbReference type="ARBA" id="ARBA00022692"/>
    </source>
</evidence>
<proteinExistence type="inferred from homology"/>
<dbReference type="PRINTS" id="PR01035">
    <property type="entry name" value="TCRTETA"/>
</dbReference>
<feature type="transmembrane region" description="Helical" evidence="9">
    <location>
        <begin position="283"/>
        <end position="305"/>
    </location>
</feature>
<evidence type="ECO:0000256" key="1">
    <source>
        <dbReference type="ARBA" id="ARBA00003279"/>
    </source>
</evidence>
<reference evidence="11 12" key="1">
    <citation type="submission" date="2019-11" db="EMBL/GenBank/DDBJ databases">
        <title>Draft Genome Sequences of Six Type Strains of the Genus Massilia.</title>
        <authorList>
            <person name="Miess H."/>
            <person name="Frediansyah A."/>
            <person name="Goeker M."/>
            <person name="Gross H."/>
        </authorList>
    </citation>
    <scope>NUCLEOTIDE SEQUENCE [LARGE SCALE GENOMIC DNA]</scope>
    <source>
        <strain evidence="11 12">DSM 17513</strain>
    </source>
</reference>
<evidence type="ECO:0000256" key="4">
    <source>
        <dbReference type="ARBA" id="ARBA00022448"/>
    </source>
</evidence>
<feature type="domain" description="Major facilitator superfamily (MFS) profile" evidence="10">
    <location>
        <begin position="39"/>
        <end position="433"/>
    </location>
</feature>
<feature type="transmembrane region" description="Helical" evidence="9">
    <location>
        <begin position="407"/>
        <end position="429"/>
    </location>
</feature>
<evidence type="ECO:0000256" key="3">
    <source>
        <dbReference type="ARBA" id="ARBA00007520"/>
    </source>
</evidence>
<dbReference type="Pfam" id="PF07690">
    <property type="entry name" value="MFS_1"/>
    <property type="match status" value="1"/>
</dbReference>
<evidence type="ECO:0000256" key="9">
    <source>
        <dbReference type="SAM" id="Phobius"/>
    </source>
</evidence>
<name>A0A6I3X2S3_9BURK</name>
<dbReference type="PANTHER" id="PTHR23504:SF15">
    <property type="entry name" value="MAJOR FACILITATOR SUPERFAMILY (MFS) PROFILE DOMAIN-CONTAINING PROTEIN"/>
    <property type="match status" value="1"/>
</dbReference>
<keyword evidence="12" id="KW-1185">Reference proteome</keyword>
<protein>
    <submittedName>
        <fullName evidence="11">MFS transporter</fullName>
    </submittedName>
</protein>
<dbReference type="AlphaFoldDB" id="A0A6I3X2S3"/>
<dbReference type="InterPro" id="IPR036259">
    <property type="entry name" value="MFS_trans_sf"/>
</dbReference>
<sequence>MKDDSKPALEHALEHLPEPASEDDPSQAGSGPASAPQVNLNFVLLCVFIDMLGVGLIIPVLPVLVGEFVAAREQQSMWYGLLGATFGLMQFFCMPMLGALSDRIGRRPVLLYSMVGMSLNFLVTALAQNLAWLVVSRVIGGMSAASMSVASAYASDISTADNRAKSFGKIGAAFGMGFIAGPMLGGILGGIDLHLPFYVAAGLSAANFVYGWFCLPESLPPARRGAFALHKLNPVAGLLKLWRRRETRGLVTVFTLVALAQTMLHTTWVLYTTFRFGWSTTQNGIALFCVGVASVIVQAGLLGVLMKRFGEVRLSLLGLGSGTITFLLYGLATQGWMMYGLILCNLLAFAAGPALQGIISKATPASEQGELMGSLHAINSVGVVVMPLLGGFLLARVSHLPSSDWRIGVTFFVSAAMQAVAIFFARRWFRDHHVAR</sequence>
<evidence type="ECO:0000256" key="2">
    <source>
        <dbReference type="ARBA" id="ARBA00004141"/>
    </source>
</evidence>
<feature type="transmembrane region" description="Helical" evidence="9">
    <location>
        <begin position="77"/>
        <end position="97"/>
    </location>
</feature>
<dbReference type="PROSITE" id="PS50850">
    <property type="entry name" value="MFS"/>
    <property type="match status" value="1"/>
</dbReference>
<comment type="function">
    <text evidence="1">Resistance to tetracycline by an active tetracycline efflux. This is an energy-dependent process that decreases the accumulation of the antibiotic in whole cells. This protein functions as a metal-tetracycline/H(+) antiporter.</text>
</comment>
<feature type="transmembrane region" description="Helical" evidence="9">
    <location>
        <begin position="338"/>
        <end position="359"/>
    </location>
</feature>
<feature type="transmembrane region" description="Helical" evidence="9">
    <location>
        <begin position="134"/>
        <end position="155"/>
    </location>
</feature>
<keyword evidence="6 9" id="KW-1133">Transmembrane helix</keyword>
<evidence type="ECO:0000313" key="12">
    <source>
        <dbReference type="Proteomes" id="UP000431684"/>
    </source>
</evidence>
<evidence type="ECO:0000256" key="6">
    <source>
        <dbReference type="ARBA" id="ARBA00022989"/>
    </source>
</evidence>
<accession>A0A6I3X2S3</accession>
<feature type="transmembrane region" description="Helical" evidence="9">
    <location>
        <begin position="167"/>
        <end position="191"/>
    </location>
</feature>
<keyword evidence="5 9" id="KW-0812">Transmembrane</keyword>
<comment type="subcellular location">
    <subcellularLocation>
        <location evidence="2">Membrane</location>
        <topology evidence="2">Multi-pass membrane protein</topology>
    </subcellularLocation>
</comment>
<feature type="transmembrane region" description="Helical" evidence="9">
    <location>
        <begin position="312"/>
        <end position="332"/>
    </location>
</feature>
<dbReference type="OrthoDB" id="9764259at2"/>
<feature type="compositionally biased region" description="Basic and acidic residues" evidence="8">
    <location>
        <begin position="1"/>
        <end position="17"/>
    </location>
</feature>
<evidence type="ECO:0000313" key="11">
    <source>
        <dbReference type="EMBL" id="MUI11129.1"/>
    </source>
</evidence>
<dbReference type="InterPro" id="IPR020846">
    <property type="entry name" value="MFS_dom"/>
</dbReference>
<dbReference type="Gene3D" id="1.20.1250.20">
    <property type="entry name" value="MFS general substrate transporter like domains"/>
    <property type="match status" value="1"/>
</dbReference>
<dbReference type="PROSITE" id="PS00216">
    <property type="entry name" value="SUGAR_TRANSPORT_1"/>
    <property type="match status" value="1"/>
</dbReference>
<feature type="transmembrane region" description="Helical" evidence="9">
    <location>
        <begin position="109"/>
        <end position="128"/>
    </location>
</feature>
<dbReference type="InterPro" id="IPR005829">
    <property type="entry name" value="Sugar_transporter_CS"/>
</dbReference>
<evidence type="ECO:0000256" key="8">
    <source>
        <dbReference type="SAM" id="MobiDB-lite"/>
    </source>
</evidence>
<feature type="transmembrane region" description="Helical" evidence="9">
    <location>
        <begin position="197"/>
        <end position="215"/>
    </location>
</feature>
<dbReference type="PANTHER" id="PTHR23504">
    <property type="entry name" value="MAJOR FACILITATOR SUPERFAMILY DOMAIN-CONTAINING PROTEIN 10"/>
    <property type="match status" value="1"/>
</dbReference>
<dbReference type="Proteomes" id="UP000431684">
    <property type="component" value="Unassembled WGS sequence"/>
</dbReference>
<dbReference type="CDD" id="cd17388">
    <property type="entry name" value="MFS_TetA"/>
    <property type="match status" value="1"/>
</dbReference>
<dbReference type="GO" id="GO:0022857">
    <property type="term" value="F:transmembrane transporter activity"/>
    <property type="evidence" value="ECO:0007669"/>
    <property type="project" value="InterPro"/>
</dbReference>
<comment type="similarity">
    <text evidence="3">Belongs to the major facilitator superfamily. TCR/Tet family.</text>
</comment>
<dbReference type="SUPFAM" id="SSF103473">
    <property type="entry name" value="MFS general substrate transporter"/>
    <property type="match status" value="1"/>
</dbReference>
<comment type="caution">
    <text evidence="11">The sequence shown here is derived from an EMBL/GenBank/DDBJ whole genome shotgun (WGS) entry which is preliminary data.</text>
</comment>